<feature type="compositionally biased region" description="Acidic residues" evidence="1">
    <location>
        <begin position="1"/>
        <end position="13"/>
    </location>
</feature>
<evidence type="ECO:0000313" key="3">
    <source>
        <dbReference type="Proteomes" id="UP000655225"/>
    </source>
</evidence>
<proteinExistence type="predicted"/>
<name>A0A834YG39_TETSI</name>
<organism evidence="2 3">
    <name type="scientific">Tetracentron sinense</name>
    <name type="common">Spur-leaf</name>
    <dbReference type="NCBI Taxonomy" id="13715"/>
    <lineage>
        <taxon>Eukaryota</taxon>
        <taxon>Viridiplantae</taxon>
        <taxon>Streptophyta</taxon>
        <taxon>Embryophyta</taxon>
        <taxon>Tracheophyta</taxon>
        <taxon>Spermatophyta</taxon>
        <taxon>Magnoliopsida</taxon>
        <taxon>Trochodendrales</taxon>
        <taxon>Trochodendraceae</taxon>
        <taxon>Tetracentron</taxon>
    </lineage>
</organism>
<evidence type="ECO:0000313" key="2">
    <source>
        <dbReference type="EMBL" id="KAF8387804.1"/>
    </source>
</evidence>
<evidence type="ECO:0000256" key="1">
    <source>
        <dbReference type="SAM" id="MobiDB-lite"/>
    </source>
</evidence>
<feature type="region of interest" description="Disordered" evidence="1">
    <location>
        <begin position="1"/>
        <end position="31"/>
    </location>
</feature>
<dbReference type="AlphaFoldDB" id="A0A834YG39"/>
<feature type="compositionally biased region" description="Basic and acidic residues" evidence="1">
    <location>
        <begin position="14"/>
        <end position="31"/>
    </location>
</feature>
<protein>
    <submittedName>
        <fullName evidence="2">Uncharacterized protein</fullName>
    </submittedName>
</protein>
<dbReference type="Proteomes" id="UP000655225">
    <property type="component" value="Unassembled WGS sequence"/>
</dbReference>
<accession>A0A834YG39</accession>
<sequence>MENDDVLEGLLEEGEIKQEEQEQDHQQREKGLKTKKFSWGKLVHFDLFDLETGRIPGNHSHGSHKRAFAAFAASVVGVYNFKKNAWISLGVVLSLTEPRAVGGLGRAVAFVFLAIGSSTGTGVLQFGVREKLRPVAIGLGTMQFESKGAAEVKTGAGEIGEASEMLCGQLLTGTQRMFDDINCIYAQYMWLCIVNTVPIGWPAKMLSIARECAAYHLSALVLEYIVT</sequence>
<gene>
    <name evidence="2" type="ORF">HHK36_026461</name>
</gene>
<keyword evidence="3" id="KW-1185">Reference proteome</keyword>
<dbReference type="EMBL" id="JABCRI010000020">
    <property type="protein sequence ID" value="KAF8387804.1"/>
    <property type="molecule type" value="Genomic_DNA"/>
</dbReference>
<comment type="caution">
    <text evidence="2">The sequence shown here is derived from an EMBL/GenBank/DDBJ whole genome shotgun (WGS) entry which is preliminary data.</text>
</comment>
<reference evidence="2 3" key="1">
    <citation type="submission" date="2020-04" db="EMBL/GenBank/DDBJ databases">
        <title>Plant Genome Project.</title>
        <authorList>
            <person name="Zhang R.-G."/>
        </authorList>
    </citation>
    <scope>NUCLEOTIDE SEQUENCE [LARGE SCALE GENOMIC DNA]</scope>
    <source>
        <strain evidence="2">YNK0</strain>
        <tissue evidence="2">Leaf</tissue>
    </source>
</reference>